<dbReference type="GeneID" id="101243553"/>
<reference evidence="3" key="1">
    <citation type="submission" date="2012-07" db="EMBL/GenBank/DDBJ databases">
        <authorList>
            <person name="Grayfer L."/>
            <person name="Robert J."/>
        </authorList>
    </citation>
    <scope>NUCLEOTIDE SEQUENCE</scope>
</reference>
<keyword evidence="4" id="KW-1185">Reference proteome</keyword>
<dbReference type="RefSeq" id="NP_001267529.1">
    <property type="nucleotide sequence ID" value="NM_001280600.1"/>
</dbReference>
<reference evidence="5" key="2">
    <citation type="journal article" date="2013" name="J. Innate Immun.">
        <title>Colony-stimulating factor-1-responsive macrophage precursors reside in the amphibian (Xenopus laevis) bone marrow rather than the hematopoietic subcapsular liver.</title>
        <authorList>
            <person name="Grayfer L."/>
            <person name="Robert J."/>
        </authorList>
    </citation>
    <scope>NUCLEOTIDE SEQUENCE</scope>
</reference>
<dbReference type="Gene3D" id="1.20.1250.10">
    <property type="match status" value="1"/>
</dbReference>
<dbReference type="SUPFAM" id="SSF47266">
    <property type="entry name" value="4-helical cytokines"/>
    <property type="match status" value="1"/>
</dbReference>
<dbReference type="GO" id="GO:0045651">
    <property type="term" value="P:positive regulation of macrophage differentiation"/>
    <property type="evidence" value="ECO:0007669"/>
    <property type="project" value="TreeGrafter"/>
</dbReference>
<dbReference type="CTD" id="101243553"/>
<dbReference type="PANTHER" id="PTHR10058">
    <property type="entry name" value="MACROPHAGE COLONY STIMULATING FACTOR"/>
    <property type="match status" value="1"/>
</dbReference>
<keyword evidence="2 5" id="KW-0732">Signal</keyword>
<dbReference type="EMBL" id="JX418294">
    <property type="protein sequence ID" value="AGE44123.1"/>
    <property type="molecule type" value="mRNA"/>
</dbReference>
<dbReference type="Xenbase" id="XB-GENE-22041694">
    <property type="gene designation" value="csf1.S"/>
</dbReference>
<reference evidence="5" key="4">
    <citation type="journal article" date="2019" name="Dev. Comp. Immunol.">
        <title>The amphibian (Xenopus laevis) colony-stimulating factor-1 and interleukin-34-derived macrophages possess disparate pathogen recognition capacities.</title>
        <authorList>
            <person name="Yaparla A."/>
            <person name="Docter-Loeb H."/>
            <person name="Melnyk M.L.S."/>
            <person name="Batheja A."/>
            <person name="Grayfer L."/>
        </authorList>
    </citation>
    <scope>NUCLEOTIDE SEQUENCE</scope>
</reference>
<accession>M1H4U2</accession>
<feature type="signal peptide" evidence="2">
    <location>
        <begin position="1"/>
        <end position="32"/>
    </location>
</feature>
<proteinExistence type="evidence at transcript level"/>
<dbReference type="Pfam" id="PF05337">
    <property type="entry name" value="CSF-1"/>
    <property type="match status" value="1"/>
</dbReference>
<feature type="transmembrane region" description="Helical" evidence="1">
    <location>
        <begin position="204"/>
        <end position="226"/>
    </location>
</feature>
<dbReference type="GO" id="GO:0016020">
    <property type="term" value="C:membrane"/>
    <property type="evidence" value="ECO:0007669"/>
    <property type="project" value="InterPro"/>
</dbReference>
<keyword evidence="1" id="KW-0472">Membrane</keyword>
<organism evidence="3">
    <name type="scientific">Xenopus laevis</name>
    <name type="common">African clawed frog</name>
    <dbReference type="NCBI Taxonomy" id="8355"/>
    <lineage>
        <taxon>Eukaryota</taxon>
        <taxon>Metazoa</taxon>
        <taxon>Chordata</taxon>
        <taxon>Craniata</taxon>
        <taxon>Vertebrata</taxon>
        <taxon>Euteleostomi</taxon>
        <taxon>Amphibia</taxon>
        <taxon>Batrachia</taxon>
        <taxon>Anura</taxon>
        <taxon>Pipoidea</taxon>
        <taxon>Pipidae</taxon>
        <taxon>Xenopodinae</taxon>
        <taxon>Xenopus</taxon>
        <taxon>Xenopus</taxon>
    </lineage>
</organism>
<dbReference type="GO" id="GO:0005615">
    <property type="term" value="C:extracellular space"/>
    <property type="evidence" value="ECO:0007669"/>
    <property type="project" value="TreeGrafter"/>
</dbReference>
<dbReference type="InterPro" id="IPR008001">
    <property type="entry name" value="MCSF-1"/>
</dbReference>
<protein>
    <submittedName>
        <fullName evidence="3 5">Colony stimulating factor-1</fullName>
    </submittedName>
</protein>
<evidence type="ECO:0000313" key="4">
    <source>
        <dbReference type="Proteomes" id="UP000186698"/>
    </source>
</evidence>
<feature type="chain" id="PRO_5033207649" evidence="2 5">
    <location>
        <begin position="33"/>
        <end position="258"/>
    </location>
</feature>
<dbReference type="Bgee" id="101243553">
    <property type="expression patterns" value="Expressed in lung and 13 other cell types or tissues"/>
</dbReference>
<evidence type="ECO:0000256" key="2">
    <source>
        <dbReference type="SAM" id="SignalP"/>
    </source>
</evidence>
<dbReference type="GO" id="GO:0030316">
    <property type="term" value="P:osteoclast differentiation"/>
    <property type="evidence" value="ECO:0007669"/>
    <property type="project" value="TreeGrafter"/>
</dbReference>
<dbReference type="PANTHER" id="PTHR10058:SF0">
    <property type="entry name" value="MACROPHAGE COLONY-STIMULATING FACTOR 1"/>
    <property type="match status" value="1"/>
</dbReference>
<evidence type="ECO:0000313" key="6">
    <source>
        <dbReference type="Xenbase" id="XB-GENE-22041694"/>
    </source>
</evidence>
<evidence type="ECO:0000313" key="3">
    <source>
        <dbReference type="EMBL" id="AGE44123.1"/>
    </source>
</evidence>
<evidence type="ECO:0000313" key="5">
    <source>
        <dbReference type="RefSeq" id="NP_001267529.1"/>
    </source>
</evidence>
<dbReference type="GO" id="GO:0005125">
    <property type="term" value="F:cytokine activity"/>
    <property type="evidence" value="ECO:0007669"/>
    <property type="project" value="InterPro"/>
</dbReference>
<reference evidence="4" key="5">
    <citation type="submission" date="2024-06" db="UniProtKB">
        <authorList>
            <consortium name="RefSeq"/>
        </authorList>
    </citation>
    <scope>NUCLEOTIDE SEQUENCE [LARGE SCALE GENOMIC DNA]</scope>
    <source>
        <strain evidence="4">J_2021</strain>
    </source>
</reference>
<dbReference type="AGR" id="Xenbase:XB-GENE-22041694"/>
<dbReference type="GO" id="GO:0008083">
    <property type="term" value="F:growth factor activity"/>
    <property type="evidence" value="ECO:0007669"/>
    <property type="project" value="InterPro"/>
</dbReference>
<name>M1H4U2_XENLA</name>
<gene>
    <name evidence="5 6" type="primary">csf1.S</name>
    <name evidence="5" type="synonym">csf-1</name>
    <name evidence="6" type="synonym">csf1</name>
</gene>
<reference evidence="5" key="6">
    <citation type="submission" date="2025-04" db="UniProtKB">
        <authorList>
            <consortium name="RefSeq"/>
        </authorList>
    </citation>
    <scope>IDENTIFICATION</scope>
</reference>
<dbReference type="KEGG" id="xla:101243553"/>
<dbReference type="OrthoDB" id="8702024at2759"/>
<keyword evidence="1" id="KW-0812">Transmembrane</keyword>
<sequence>MSAIREPRRTFLTQVFLCCFYMILLVKSAVQAGPIKKCYEIEMYRTLSKLDDLINSQIEIDKKVIEVNLLQETHGMNKADACFVRGSVSQLHEIFQLVKFKQHSPHNTYIKNIVGVFNNHIAECMDLIIDDQFIEIPDNCKATHHFSPTDLLEKVKELLLKAQSFTKNNDILSDNCEEYFAVCDINLADQTYRKNSENAKDRGYLYSLISCIVGMLLCLSAMLYLLHKNRILRRQLHGTQHDPEVPELRPLQTQQLDV</sequence>
<dbReference type="AlphaFoldDB" id="M1H4U2"/>
<dbReference type="InterPro" id="IPR009079">
    <property type="entry name" value="4_helix_cytokine-like_core"/>
</dbReference>
<reference evidence="5" key="3">
    <citation type="journal article" date="2014" name="J. Leukoc. Biol.">
        <title>Divergent antiviral roles of amphibian (Xenopus laevis) macrophages elicited by colony-stimulating factor-1 and interleukin-34.</title>
        <authorList>
            <person name="Grayfer L."/>
            <person name="Robert J."/>
        </authorList>
    </citation>
    <scope>NUCLEOTIDE SEQUENCE</scope>
</reference>
<keyword evidence="1" id="KW-1133">Transmembrane helix</keyword>
<dbReference type="Proteomes" id="UP000186698">
    <property type="component" value="Chromosome 2S"/>
</dbReference>
<evidence type="ECO:0000256" key="1">
    <source>
        <dbReference type="SAM" id="Phobius"/>
    </source>
</evidence>